<keyword evidence="1" id="KW-0472">Membrane</keyword>
<comment type="caution">
    <text evidence="3">The sequence shown here is derived from an EMBL/GenBank/DDBJ whole genome shotgun (WGS) entry which is preliminary data.</text>
</comment>
<dbReference type="InterPro" id="IPR011460">
    <property type="entry name" value="Lcl_C"/>
</dbReference>
<keyword evidence="4" id="KW-1185">Reference proteome</keyword>
<evidence type="ECO:0000256" key="1">
    <source>
        <dbReference type="SAM" id="Phobius"/>
    </source>
</evidence>
<feature type="transmembrane region" description="Helical" evidence="1">
    <location>
        <begin position="150"/>
        <end position="172"/>
    </location>
</feature>
<dbReference type="RefSeq" id="WP_272138331.1">
    <property type="nucleotide sequence ID" value="NZ_JAQLOI010000003.1"/>
</dbReference>
<name>A0ABT4YU05_9VIBR</name>
<keyword evidence="1" id="KW-0812">Transmembrane</keyword>
<dbReference type="Proteomes" id="UP001210678">
    <property type="component" value="Unassembled WGS sequence"/>
</dbReference>
<evidence type="ECO:0000313" key="3">
    <source>
        <dbReference type="EMBL" id="MDB1125013.1"/>
    </source>
</evidence>
<organism evidence="3 4">
    <name type="scientific">Vibrio algarum</name>
    <dbReference type="NCBI Taxonomy" id="3020714"/>
    <lineage>
        <taxon>Bacteria</taxon>
        <taxon>Pseudomonadati</taxon>
        <taxon>Pseudomonadota</taxon>
        <taxon>Gammaproteobacteria</taxon>
        <taxon>Vibrionales</taxon>
        <taxon>Vibrionaceae</taxon>
        <taxon>Vibrio</taxon>
    </lineage>
</organism>
<evidence type="ECO:0000259" key="2">
    <source>
        <dbReference type="Pfam" id="PF07603"/>
    </source>
</evidence>
<evidence type="ECO:0000313" key="4">
    <source>
        <dbReference type="Proteomes" id="UP001210678"/>
    </source>
</evidence>
<sequence length="174" mass="19766">MNEDETIVADNATELMWEKSDGGVTYTWSQALEHCEDLELGYYTDWRLPDNKELQSIVKYVTTDVPAINTDYFDITFNEDYDIDNIYGDGGDYGWFWSSTTLGISLRMAVTSHLVGHIPILIVAIVMELIMTIMVLVLREVIPKMLQISMMEVGVLILPVMKSVAITMRVVFVV</sequence>
<gene>
    <name evidence="3" type="ORF">PGX00_15760</name>
</gene>
<dbReference type="EMBL" id="JAQLOI010000003">
    <property type="protein sequence ID" value="MDB1125013.1"/>
    <property type="molecule type" value="Genomic_DNA"/>
</dbReference>
<accession>A0ABT4YU05</accession>
<reference evidence="3 4" key="1">
    <citation type="submission" date="2023-01" db="EMBL/GenBank/DDBJ databases">
        <title>Vibrio sp. KJ40-1 sp.nov, isolated from marine algae.</title>
        <authorList>
            <person name="Butt M."/>
            <person name="Kim J.M.J."/>
            <person name="Jeon C.O.C."/>
        </authorList>
    </citation>
    <scope>NUCLEOTIDE SEQUENCE [LARGE SCALE GENOMIC DNA]</scope>
    <source>
        <strain evidence="3 4">KJ40-1</strain>
    </source>
</reference>
<dbReference type="Pfam" id="PF07603">
    <property type="entry name" value="Lcl_C"/>
    <property type="match status" value="1"/>
</dbReference>
<protein>
    <submittedName>
        <fullName evidence="3">DUF1566 domain-containing protein</fullName>
    </submittedName>
</protein>
<feature type="domain" description="Lcl C-terminal" evidence="2">
    <location>
        <begin position="7"/>
        <end position="104"/>
    </location>
</feature>
<keyword evidence="1" id="KW-1133">Transmembrane helix</keyword>
<proteinExistence type="predicted"/>
<feature type="transmembrane region" description="Helical" evidence="1">
    <location>
        <begin position="114"/>
        <end position="138"/>
    </location>
</feature>